<feature type="non-terminal residue" evidence="1">
    <location>
        <position position="1"/>
    </location>
</feature>
<sequence>LNQTSKKPYKIGFSTGFSNYDSANPQLMDELIRIADQNMYEEKKRKAKGRL</sequence>
<dbReference type="EMBL" id="BARW01001806">
    <property type="protein sequence ID" value="GAI64060.1"/>
    <property type="molecule type" value="Genomic_DNA"/>
</dbReference>
<comment type="caution">
    <text evidence="1">The sequence shown here is derived from an EMBL/GenBank/DDBJ whole genome shotgun (WGS) entry which is preliminary data.</text>
</comment>
<evidence type="ECO:0000313" key="1">
    <source>
        <dbReference type="EMBL" id="GAI64060.1"/>
    </source>
</evidence>
<organism evidence="1">
    <name type="scientific">marine sediment metagenome</name>
    <dbReference type="NCBI Taxonomy" id="412755"/>
    <lineage>
        <taxon>unclassified sequences</taxon>
        <taxon>metagenomes</taxon>
        <taxon>ecological metagenomes</taxon>
    </lineage>
</organism>
<accession>X1RLM2</accession>
<name>X1RLM2_9ZZZZ</name>
<protein>
    <recommendedName>
        <fullName evidence="2">GGDEF domain-containing protein</fullName>
    </recommendedName>
</protein>
<evidence type="ECO:0008006" key="2">
    <source>
        <dbReference type="Google" id="ProtNLM"/>
    </source>
</evidence>
<reference evidence="1" key="1">
    <citation type="journal article" date="2014" name="Front. Microbiol.">
        <title>High frequency of phylogenetically diverse reductive dehalogenase-homologous genes in deep subseafloor sedimentary metagenomes.</title>
        <authorList>
            <person name="Kawai M."/>
            <person name="Futagami T."/>
            <person name="Toyoda A."/>
            <person name="Takaki Y."/>
            <person name="Nishi S."/>
            <person name="Hori S."/>
            <person name="Arai W."/>
            <person name="Tsubouchi T."/>
            <person name="Morono Y."/>
            <person name="Uchiyama I."/>
            <person name="Ito T."/>
            <person name="Fujiyama A."/>
            <person name="Inagaki F."/>
            <person name="Takami H."/>
        </authorList>
    </citation>
    <scope>NUCLEOTIDE SEQUENCE</scope>
    <source>
        <strain evidence="1">Expedition CK06-06</strain>
    </source>
</reference>
<gene>
    <name evidence="1" type="ORF">S12H4_05448</name>
</gene>
<dbReference type="AlphaFoldDB" id="X1RLM2"/>
<proteinExistence type="predicted"/>